<feature type="transmembrane region" description="Helical" evidence="1">
    <location>
        <begin position="74"/>
        <end position="92"/>
    </location>
</feature>
<dbReference type="STRING" id="573061.Clocel_1663"/>
<evidence type="ECO:0000313" key="2">
    <source>
        <dbReference type="EMBL" id="ADL51407.1"/>
    </source>
</evidence>
<dbReference type="Proteomes" id="UP000002730">
    <property type="component" value="Chromosome"/>
</dbReference>
<reference evidence="2 3" key="1">
    <citation type="submission" date="2010-08" db="EMBL/GenBank/DDBJ databases">
        <title>Complete sequence of Clostridium cellulovorans 743B.</title>
        <authorList>
            <consortium name="US DOE Joint Genome Institute"/>
            <person name="Lucas S."/>
            <person name="Copeland A."/>
            <person name="Lapidus A."/>
            <person name="Cheng J.-F."/>
            <person name="Bruce D."/>
            <person name="Goodwin L."/>
            <person name="Pitluck S."/>
            <person name="Chertkov O."/>
            <person name="Detter J.C."/>
            <person name="Han C."/>
            <person name="Tapia R."/>
            <person name="Land M."/>
            <person name="Hauser L."/>
            <person name="Chang Y.-J."/>
            <person name="Jeffries C."/>
            <person name="Kyrpides N."/>
            <person name="Ivanova N."/>
            <person name="Mikhailova N."/>
            <person name="Hemme C.L."/>
            <person name="Woyke T."/>
        </authorList>
    </citation>
    <scope>NUCLEOTIDE SEQUENCE [LARGE SCALE GENOMIC DNA]</scope>
    <source>
        <strain evidence="3">ATCC 35296 / DSM 3052 / OCM 3 / 743B</strain>
    </source>
</reference>
<protein>
    <recommendedName>
        <fullName evidence="4">ECF transporter S component</fullName>
    </recommendedName>
</protein>
<gene>
    <name evidence="2" type="ordered locus">Clocel_1663</name>
</gene>
<dbReference type="Gene3D" id="1.10.1760.20">
    <property type="match status" value="1"/>
</dbReference>
<evidence type="ECO:0000256" key="1">
    <source>
        <dbReference type="SAM" id="Phobius"/>
    </source>
</evidence>
<evidence type="ECO:0000313" key="3">
    <source>
        <dbReference type="Proteomes" id="UP000002730"/>
    </source>
</evidence>
<organism evidence="2 3">
    <name type="scientific">Clostridium cellulovorans (strain ATCC 35296 / DSM 3052 / OCM 3 / 743B)</name>
    <dbReference type="NCBI Taxonomy" id="573061"/>
    <lineage>
        <taxon>Bacteria</taxon>
        <taxon>Bacillati</taxon>
        <taxon>Bacillota</taxon>
        <taxon>Clostridia</taxon>
        <taxon>Eubacteriales</taxon>
        <taxon>Clostridiaceae</taxon>
        <taxon>Clostridium</taxon>
    </lineage>
</organism>
<keyword evidence="1" id="KW-1133">Transmembrane helix</keyword>
<dbReference type="OrthoDB" id="1631895at2"/>
<keyword evidence="1" id="KW-0812">Transmembrane</keyword>
<dbReference type="HOGENOM" id="CLU_118978_0_0_9"/>
<sequence length="172" mass="18278">MKNNVKKMTITGLLIAISIVIPLVMPKIVIGPFSMTLASHVPIFISMFFGPVVAISVGIGSAVGFLISIANPVIAARASMHIIVGLIGAVLLRKKFKYPIIILILAPIHGLLEALVVMALGFPLTVAFVTTGIGTVIHHFVDGTITYPIIKALKKVMGKDMDPTLNKEKISA</sequence>
<accession>D9SKB1</accession>
<dbReference type="EMBL" id="CP002160">
    <property type="protein sequence ID" value="ADL51407.1"/>
    <property type="molecule type" value="Genomic_DNA"/>
</dbReference>
<dbReference type="AlphaFoldDB" id="D9SKB1"/>
<keyword evidence="1" id="KW-0472">Membrane</keyword>
<dbReference type="eggNOG" id="ENOG5030PZZ">
    <property type="taxonomic scope" value="Bacteria"/>
</dbReference>
<dbReference type="RefSeq" id="WP_010077380.1">
    <property type="nucleotide sequence ID" value="NC_014393.1"/>
</dbReference>
<proteinExistence type="predicted"/>
<dbReference type="KEGG" id="ccb:Clocel_1663"/>
<keyword evidence="3" id="KW-1185">Reference proteome</keyword>
<name>D9SKB1_CLOC7</name>
<feature type="transmembrane region" description="Helical" evidence="1">
    <location>
        <begin position="42"/>
        <end position="67"/>
    </location>
</feature>
<evidence type="ECO:0008006" key="4">
    <source>
        <dbReference type="Google" id="ProtNLM"/>
    </source>
</evidence>